<name>A0A8D6T1E5_9EURY</name>
<dbReference type="Pfam" id="PF01381">
    <property type="entry name" value="HTH_3"/>
    <property type="match status" value="1"/>
</dbReference>
<evidence type="ECO:0000313" key="2">
    <source>
        <dbReference type="EMBL" id="CAB3290178.1"/>
    </source>
</evidence>
<dbReference type="GO" id="GO:0003677">
    <property type="term" value="F:DNA binding"/>
    <property type="evidence" value="ECO:0007669"/>
    <property type="project" value="InterPro"/>
</dbReference>
<keyword evidence="3" id="KW-1185">Reference proteome</keyword>
<dbReference type="InterPro" id="IPR010982">
    <property type="entry name" value="Lambda_DNA-bd_dom_sf"/>
</dbReference>
<dbReference type="CDD" id="cd00093">
    <property type="entry name" value="HTH_XRE"/>
    <property type="match status" value="1"/>
</dbReference>
<dbReference type="Gene3D" id="1.10.260.40">
    <property type="entry name" value="lambda repressor-like DNA-binding domains"/>
    <property type="match status" value="1"/>
</dbReference>
<reference evidence="2 3" key="1">
    <citation type="submission" date="2020-04" db="EMBL/GenBank/DDBJ databases">
        <authorList>
            <consortium name="Genoscope - CEA"/>
            <person name="William W."/>
        </authorList>
    </citation>
    <scope>NUCLEOTIDE SEQUENCE [LARGE SCALE GENOMIC DNA]</scope>
    <source>
        <strain evidence="2 3">SG7</strain>
    </source>
</reference>
<gene>
    <name evidence="2" type="ORF">MLAUSG7_1617</name>
</gene>
<protein>
    <submittedName>
        <fullName evidence="2">Transcriptional regulator, XRE family</fullName>
    </submittedName>
</protein>
<feature type="domain" description="HTH cro/C1-type" evidence="1">
    <location>
        <begin position="22"/>
        <end position="77"/>
    </location>
</feature>
<dbReference type="PROSITE" id="PS50943">
    <property type="entry name" value="HTH_CROC1"/>
    <property type="match status" value="1"/>
</dbReference>
<dbReference type="KEGG" id="mesg:MLAUSG7_1617"/>
<dbReference type="PIRSF" id="PIRSF037724">
    <property type="entry name" value="TF_HTH_MJ1545_prd"/>
    <property type="match status" value="1"/>
</dbReference>
<dbReference type="EMBL" id="LR792632">
    <property type="protein sequence ID" value="CAB3290178.1"/>
    <property type="molecule type" value="Genomic_DNA"/>
</dbReference>
<evidence type="ECO:0000313" key="3">
    <source>
        <dbReference type="Proteomes" id="UP000679213"/>
    </source>
</evidence>
<sequence length="232" mass="26193">MEKVITYIIGDIVLSENPGNALKKWRNLFNIQQIELAKYLNVSPSVISDYEVGRRKNPGVNIIKKYVLALIEIDKERGGHTIKALNKILNKSPSIKAILSIKEYENPIPLKEFVDLIDGEFVVNTNNLDIPIYGHTVVDSIKAILEMNGDDFYHLYGWTTERALIFSNVSTGRSPMVAVRVSLMKPRVVVLQGIDKTKIDKLAIKLAEIDNIPLITTQLDLKELIKVLNEIK</sequence>
<proteinExistence type="predicted"/>
<dbReference type="SUPFAM" id="SSF47413">
    <property type="entry name" value="lambda repressor-like DNA-binding domains"/>
    <property type="match status" value="1"/>
</dbReference>
<dbReference type="SMART" id="SM00530">
    <property type="entry name" value="HTH_XRE"/>
    <property type="match status" value="1"/>
</dbReference>
<dbReference type="RefSeq" id="WP_214399926.1">
    <property type="nucleotide sequence ID" value="NZ_LR792632.1"/>
</dbReference>
<dbReference type="GeneID" id="65884397"/>
<dbReference type="InterPro" id="IPR017271">
    <property type="entry name" value="Tscrpt_reg_HTH_MJ1545_prd"/>
</dbReference>
<dbReference type="Proteomes" id="UP000679213">
    <property type="component" value="Chromosome I"/>
</dbReference>
<dbReference type="AlphaFoldDB" id="A0A8D6T1E5"/>
<dbReference type="InterPro" id="IPR001387">
    <property type="entry name" value="Cro/C1-type_HTH"/>
</dbReference>
<evidence type="ECO:0000259" key="1">
    <source>
        <dbReference type="PROSITE" id="PS50943"/>
    </source>
</evidence>
<organism evidence="2 3">
    <name type="scientific">Methanocaldococcus lauensis</name>
    <dbReference type="NCBI Taxonomy" id="2546128"/>
    <lineage>
        <taxon>Archaea</taxon>
        <taxon>Methanobacteriati</taxon>
        <taxon>Methanobacteriota</taxon>
        <taxon>Methanomada group</taxon>
        <taxon>Methanococci</taxon>
        <taxon>Methanococcales</taxon>
        <taxon>Methanocaldococcaceae</taxon>
        <taxon>Methanocaldococcus</taxon>
    </lineage>
</organism>
<accession>A0A8D6T1E5</accession>